<evidence type="ECO:0000313" key="4">
    <source>
        <dbReference type="Proteomes" id="UP000273022"/>
    </source>
</evidence>
<accession>A0A3A6UB00</accession>
<evidence type="ECO:0000259" key="2">
    <source>
        <dbReference type="PROSITE" id="PS50994"/>
    </source>
</evidence>
<dbReference type="RefSeq" id="WP_121851997.1">
    <property type="nucleotide sequence ID" value="NZ_CP037952.1"/>
</dbReference>
<protein>
    <submittedName>
        <fullName evidence="3">Integrase</fullName>
    </submittedName>
</protein>
<dbReference type="Pfam" id="PF08722">
    <property type="entry name" value="Tn7_TnsA-like_N"/>
    <property type="match status" value="1"/>
</dbReference>
<reference evidence="3 4" key="1">
    <citation type="submission" date="2018-09" db="EMBL/GenBank/DDBJ databases">
        <title>Phylogeny of the Shewanellaceae, and recommendation for two new genera, Pseudoshewanella and Parashewanella.</title>
        <authorList>
            <person name="Wang G."/>
        </authorList>
    </citation>
    <scope>NUCLEOTIDE SEQUENCE [LARGE SCALE GENOMIC DNA]</scope>
    <source>
        <strain evidence="3 4">KCTC 22492</strain>
    </source>
</reference>
<feature type="compositionally biased region" description="Basic and acidic residues" evidence="1">
    <location>
        <begin position="791"/>
        <end position="801"/>
    </location>
</feature>
<feature type="domain" description="Integrase catalytic" evidence="2">
    <location>
        <begin position="409"/>
        <end position="617"/>
    </location>
</feature>
<gene>
    <name evidence="3" type="ORF">D5R81_02070</name>
</gene>
<dbReference type="AlphaFoldDB" id="A0A3A6UB00"/>
<proteinExistence type="predicted"/>
<dbReference type="PROSITE" id="PS50994">
    <property type="entry name" value="INTEGRASE"/>
    <property type="match status" value="1"/>
</dbReference>
<dbReference type="Gene3D" id="3.30.420.10">
    <property type="entry name" value="Ribonuclease H-like superfamily/Ribonuclease H"/>
    <property type="match status" value="1"/>
</dbReference>
<evidence type="ECO:0000313" key="3">
    <source>
        <dbReference type="EMBL" id="RJY19161.1"/>
    </source>
</evidence>
<organism evidence="3 4">
    <name type="scientific">Parashewanella spongiae</name>
    <dbReference type="NCBI Taxonomy" id="342950"/>
    <lineage>
        <taxon>Bacteria</taxon>
        <taxon>Pseudomonadati</taxon>
        <taxon>Pseudomonadota</taxon>
        <taxon>Gammaproteobacteria</taxon>
        <taxon>Alteromonadales</taxon>
        <taxon>Shewanellaceae</taxon>
        <taxon>Parashewanella</taxon>
    </lineage>
</organism>
<evidence type="ECO:0000256" key="1">
    <source>
        <dbReference type="SAM" id="MobiDB-lite"/>
    </source>
</evidence>
<comment type="caution">
    <text evidence="3">The sequence shown here is derived from an EMBL/GenBank/DDBJ whole genome shotgun (WGS) entry which is preliminary data.</text>
</comment>
<dbReference type="InterPro" id="IPR015378">
    <property type="entry name" value="Transposase-like_Mu_C"/>
</dbReference>
<dbReference type="OrthoDB" id="501284at2"/>
<dbReference type="GO" id="GO:0003676">
    <property type="term" value="F:nucleic acid binding"/>
    <property type="evidence" value="ECO:0007669"/>
    <property type="project" value="InterPro"/>
</dbReference>
<feature type="region of interest" description="Disordered" evidence="1">
    <location>
        <begin position="791"/>
        <end position="817"/>
    </location>
</feature>
<dbReference type="Proteomes" id="UP000273022">
    <property type="component" value="Unassembled WGS sequence"/>
</dbReference>
<sequence>MPISRRNISHSRVKNLSKLSNFKNPNSEKRIAESHNEFLAAHFLNYFPIVKSFQFQPLAFDYENQDEIHSYTSDFLVELETGKFVYIEVKEEKALYSEDFKSIFEAKRAAARQLNKELILITENQYNIPPRIDNIKSLLNVGGFWADDNISNLVVGIVKKSETIDIEGIAYHLSQFSREEIFKAIRILILKREIYFDLSSSELTFDSKVSSDTTQYNNAEFFIDEFVEFDFNKKPAKNEVKLFPKDMDIFPEKYKQEALAKKRYIKWVERKLVGKWTEKNINLLLHEIPNFGVNPTPCSRSIMRWKDAYTKGSRKLIALVPKHVSKGRTIAVSEHDEFIEHGISNYLTELRLSINECYKKYETQLRTNTDLEPVSYNTFKLRIDKLPKYDVKCAREGKAAADIDFNNYDEHCPPKRLYEQVEIDHTVLTVILLDSEYLFPIGRPTLTVLIDKLSHCICGFYVSYEPPSYNSARQAILHSIKPKDYIKNLYPSIKNEWNCHGKIENLIVDNGAEFWSTNLEVACENWMNIQFNPVGKPWKKAFVERFIGTTCREFTARFKGKTFSNILEKMKYDPKKDAVMRFDLFLELFHKWIIDDYHQRADSRFKYIPNELWQKNYLKSPVLKLDQAEEEKLENDFLCTEWREWRKGGIHIFNLRYDSEYLSKVRKQYVKEGNDKKQKILVKYSPENINTIRIYIEDLGKYIEVPCVDSVGYTKGLSLFNHQVNLRVHRTYIKSKIDVVSLAEVRKYVNDRVEEEEEFVEKGRKKNLSANKARSRYKSINSKNSISKKDNKFEDIEKSEDASPEDWNNFAEGLEGF</sequence>
<keyword evidence="4" id="KW-1185">Reference proteome</keyword>
<dbReference type="InterPro" id="IPR012337">
    <property type="entry name" value="RNaseH-like_sf"/>
</dbReference>
<dbReference type="GO" id="GO:0015074">
    <property type="term" value="P:DNA integration"/>
    <property type="evidence" value="ECO:0007669"/>
    <property type="project" value="InterPro"/>
</dbReference>
<dbReference type="InterPro" id="IPR014833">
    <property type="entry name" value="TnsA_N"/>
</dbReference>
<dbReference type="SUPFAM" id="SSF53098">
    <property type="entry name" value="Ribonuclease H-like"/>
    <property type="match status" value="1"/>
</dbReference>
<dbReference type="InterPro" id="IPR001584">
    <property type="entry name" value="Integrase_cat-core"/>
</dbReference>
<dbReference type="EMBL" id="QYYH01000007">
    <property type="protein sequence ID" value="RJY19161.1"/>
    <property type="molecule type" value="Genomic_DNA"/>
</dbReference>
<name>A0A3A6UB00_9GAMM</name>
<dbReference type="Pfam" id="PF09299">
    <property type="entry name" value="Mu-transpos_C"/>
    <property type="match status" value="1"/>
</dbReference>
<dbReference type="InterPro" id="IPR036397">
    <property type="entry name" value="RNaseH_sf"/>
</dbReference>